<reference evidence="2 3" key="1">
    <citation type="journal article" date="2010" name="Stand. Genomic Sci.">
        <title>Complete genome sequence of Cellulophaga algicola type strain (IC166).</title>
        <authorList>
            <person name="Abt B."/>
            <person name="Lu M."/>
            <person name="Misra M."/>
            <person name="Han C."/>
            <person name="Nolan M."/>
            <person name="Lucas S."/>
            <person name="Hammon N."/>
            <person name="Deshpande S."/>
            <person name="Cheng J.F."/>
            <person name="Tapia R."/>
            <person name="Goodwin L."/>
            <person name="Pitluck S."/>
            <person name="Liolios K."/>
            <person name="Pagani I."/>
            <person name="Ivanova N."/>
            <person name="Mavromatis K."/>
            <person name="Ovchinikova G."/>
            <person name="Pati A."/>
            <person name="Chen A."/>
            <person name="Palaniappan K."/>
            <person name="Land M."/>
            <person name="Hauser L."/>
            <person name="Chang Y.J."/>
            <person name="Jeffries C.D."/>
            <person name="Detter J.C."/>
            <person name="Brambilla E."/>
            <person name="Rohde M."/>
            <person name="Tindall B.J."/>
            <person name="Goker M."/>
            <person name="Woyke T."/>
            <person name="Bristow J."/>
            <person name="Eisen J.A."/>
            <person name="Markowitz V."/>
            <person name="Hugenholtz P."/>
            <person name="Kyrpides N.C."/>
            <person name="Klenk H.P."/>
            <person name="Lapidus A."/>
        </authorList>
    </citation>
    <scope>NUCLEOTIDE SEQUENCE [LARGE SCALE GENOMIC DNA]</scope>
    <source>
        <strain evidence="3">DSM 14237 / IC166 / ACAM 630</strain>
    </source>
</reference>
<evidence type="ECO:0000259" key="1">
    <source>
        <dbReference type="Pfam" id="PF14086"/>
    </source>
</evidence>
<dbReference type="Pfam" id="PF14086">
    <property type="entry name" value="DUF4266"/>
    <property type="match status" value="1"/>
</dbReference>
<accession>E6XA53</accession>
<name>E6XA53_CELAD</name>
<dbReference type="HOGENOM" id="CLU_177704_1_0_10"/>
<feature type="domain" description="DUF4266" evidence="1">
    <location>
        <begin position="33"/>
        <end position="82"/>
    </location>
</feature>
<dbReference type="Proteomes" id="UP000008634">
    <property type="component" value="Chromosome"/>
</dbReference>
<evidence type="ECO:0000313" key="2">
    <source>
        <dbReference type="EMBL" id="ADV47743.1"/>
    </source>
</evidence>
<organism evidence="2 3">
    <name type="scientific">Cellulophaga algicola (strain DSM 14237 / IC166 / ACAM 630)</name>
    <dbReference type="NCBI Taxonomy" id="688270"/>
    <lineage>
        <taxon>Bacteria</taxon>
        <taxon>Pseudomonadati</taxon>
        <taxon>Bacteroidota</taxon>
        <taxon>Flavobacteriia</taxon>
        <taxon>Flavobacteriales</taxon>
        <taxon>Flavobacteriaceae</taxon>
        <taxon>Cellulophaga</taxon>
    </lineage>
</organism>
<gene>
    <name evidence="2" type="ordered locus">Celal_0399</name>
</gene>
<proteinExistence type="predicted"/>
<sequence length="82" mass="8916">MELSLIIIRNFKTMRKGILLVVVTICATSCVVVKEYDKVYLNDEEMALSAKSMDQFETNFQIYREAAAGANGGKSGGGCGCN</sequence>
<evidence type="ECO:0000313" key="3">
    <source>
        <dbReference type="Proteomes" id="UP000008634"/>
    </source>
</evidence>
<protein>
    <recommendedName>
        <fullName evidence="1">DUF4266 domain-containing protein</fullName>
    </recommendedName>
</protein>
<dbReference type="EMBL" id="CP002453">
    <property type="protein sequence ID" value="ADV47743.1"/>
    <property type="molecule type" value="Genomic_DNA"/>
</dbReference>
<dbReference type="InterPro" id="IPR025362">
    <property type="entry name" value="DUF4266"/>
</dbReference>
<keyword evidence="3" id="KW-1185">Reference proteome</keyword>
<dbReference type="AlphaFoldDB" id="E6XA53"/>
<dbReference type="KEGG" id="cao:Celal_0399"/>
<dbReference type="STRING" id="688270.Celal_0399"/>
<dbReference type="eggNOG" id="ENOG5032ZDH">
    <property type="taxonomic scope" value="Bacteria"/>
</dbReference>